<dbReference type="PANTHER" id="PTHR35525">
    <property type="entry name" value="BLL6575 PROTEIN"/>
    <property type="match status" value="1"/>
</dbReference>
<gene>
    <name evidence="2" type="ORF">GCM10022267_28320</name>
</gene>
<evidence type="ECO:0000313" key="3">
    <source>
        <dbReference type="Proteomes" id="UP001500711"/>
    </source>
</evidence>
<reference evidence="3" key="1">
    <citation type="journal article" date="2019" name="Int. J. Syst. Evol. Microbiol.">
        <title>The Global Catalogue of Microorganisms (GCM) 10K type strain sequencing project: providing services to taxonomists for standard genome sequencing and annotation.</title>
        <authorList>
            <consortium name="The Broad Institute Genomics Platform"/>
            <consortium name="The Broad Institute Genome Sequencing Center for Infectious Disease"/>
            <person name="Wu L."/>
            <person name="Ma J."/>
        </authorList>
    </citation>
    <scope>NUCLEOTIDE SEQUENCE [LARGE SCALE GENOMIC DNA]</scope>
    <source>
        <strain evidence="3">JCM 17494</strain>
    </source>
</reference>
<dbReference type="Gene3D" id="1.10.3300.10">
    <property type="entry name" value="Jann2411-like domain"/>
    <property type="match status" value="1"/>
</dbReference>
<dbReference type="InterPro" id="IPR010852">
    <property type="entry name" value="ABATE"/>
</dbReference>
<sequence>MTLQTLERESNGCKTVLPLDVLTPDEPRPVLLMNTIWANRSQVHDDLTTVSALRDFLGVPVDQDDLKAFRALRQALRDLAGVLTGDTRAVAQNRDLERAVAEVNRAAKSARQWPQLAVRDGELLRDKESEGSPADRERASIAAEAVELFTGEGRVLLRACYAPGCVLYFVKDHSRREWCSPSCGNRVRAARHYRRNRGGSPGPNGFS</sequence>
<evidence type="ECO:0000259" key="1">
    <source>
        <dbReference type="Pfam" id="PF11706"/>
    </source>
</evidence>
<name>A0ABP7AU80_9PSEU</name>
<accession>A0ABP7AU80</accession>
<comment type="caution">
    <text evidence="2">The sequence shown here is derived from an EMBL/GenBank/DDBJ whole genome shotgun (WGS) entry which is preliminary data.</text>
</comment>
<dbReference type="Proteomes" id="UP001500711">
    <property type="component" value="Unassembled WGS sequence"/>
</dbReference>
<dbReference type="PANTHER" id="PTHR35525:SF3">
    <property type="entry name" value="BLL6575 PROTEIN"/>
    <property type="match status" value="1"/>
</dbReference>
<dbReference type="SUPFAM" id="SSF160904">
    <property type="entry name" value="Jann2411-like"/>
    <property type="match status" value="1"/>
</dbReference>
<dbReference type="Pfam" id="PF11706">
    <property type="entry name" value="zf-CGNR"/>
    <property type="match status" value="1"/>
</dbReference>
<evidence type="ECO:0000313" key="2">
    <source>
        <dbReference type="EMBL" id="GAA3640224.1"/>
    </source>
</evidence>
<organism evidence="2 3">
    <name type="scientific">Lentzea roselyniae</name>
    <dbReference type="NCBI Taxonomy" id="531940"/>
    <lineage>
        <taxon>Bacteria</taxon>
        <taxon>Bacillati</taxon>
        <taxon>Actinomycetota</taxon>
        <taxon>Actinomycetes</taxon>
        <taxon>Pseudonocardiales</taxon>
        <taxon>Pseudonocardiaceae</taxon>
        <taxon>Lentzea</taxon>
    </lineage>
</organism>
<dbReference type="RefSeq" id="WP_346130220.1">
    <property type="nucleotide sequence ID" value="NZ_BAABBE010000007.1"/>
</dbReference>
<feature type="domain" description="Zinc finger CGNR" evidence="1">
    <location>
        <begin position="157"/>
        <end position="195"/>
    </location>
</feature>
<keyword evidence="3" id="KW-1185">Reference proteome</keyword>
<protein>
    <submittedName>
        <fullName evidence="2">CGNR zinc finger domain-containing protein</fullName>
    </submittedName>
</protein>
<dbReference type="Pfam" id="PF07336">
    <property type="entry name" value="ABATE"/>
    <property type="match status" value="1"/>
</dbReference>
<proteinExistence type="predicted"/>
<dbReference type="InterPro" id="IPR021005">
    <property type="entry name" value="Znf_CGNR"/>
</dbReference>
<dbReference type="InterPro" id="IPR023286">
    <property type="entry name" value="ABATE_dom_sf"/>
</dbReference>
<dbReference type="EMBL" id="BAABBE010000007">
    <property type="protein sequence ID" value="GAA3640224.1"/>
    <property type="molecule type" value="Genomic_DNA"/>
</dbReference>